<protein>
    <recommendedName>
        <fullName evidence="1">DUF397 domain-containing protein</fullName>
    </recommendedName>
</protein>
<evidence type="ECO:0000259" key="1">
    <source>
        <dbReference type="Pfam" id="PF04149"/>
    </source>
</evidence>
<sequence>MTTAGLTWRRSSYSTAANNCVETALPAPGHLAVRDSKDPHGPTLLFTADAWTEFVRALSGGPGPSGGLRHT</sequence>
<dbReference type="AlphaFoldDB" id="A0A1H8NVW6"/>
<evidence type="ECO:0000313" key="2">
    <source>
        <dbReference type="EMBL" id="SEO33724.1"/>
    </source>
</evidence>
<dbReference type="RefSeq" id="WP_176735748.1">
    <property type="nucleotide sequence ID" value="NZ_FODD01000023.1"/>
</dbReference>
<dbReference type="Proteomes" id="UP000181951">
    <property type="component" value="Unassembled WGS sequence"/>
</dbReference>
<feature type="domain" description="DUF397" evidence="1">
    <location>
        <begin position="6"/>
        <end position="58"/>
    </location>
</feature>
<reference evidence="2 3" key="1">
    <citation type="submission" date="2016-10" db="EMBL/GenBank/DDBJ databases">
        <authorList>
            <person name="de Groot N.N."/>
        </authorList>
    </citation>
    <scope>NUCLEOTIDE SEQUENCE [LARGE SCALE GENOMIC DNA]</scope>
    <source>
        <strain evidence="2 3">CGMCC 4.2026</strain>
    </source>
</reference>
<proteinExistence type="predicted"/>
<gene>
    <name evidence="2" type="ORF">SAMN05216267_1023130</name>
</gene>
<organism evidence="2 3">
    <name type="scientific">Actinacidiphila rubida</name>
    <dbReference type="NCBI Taxonomy" id="310780"/>
    <lineage>
        <taxon>Bacteria</taxon>
        <taxon>Bacillati</taxon>
        <taxon>Actinomycetota</taxon>
        <taxon>Actinomycetes</taxon>
        <taxon>Kitasatosporales</taxon>
        <taxon>Streptomycetaceae</taxon>
        <taxon>Actinacidiphila</taxon>
    </lineage>
</organism>
<dbReference type="EMBL" id="FODD01000023">
    <property type="protein sequence ID" value="SEO33724.1"/>
    <property type="molecule type" value="Genomic_DNA"/>
</dbReference>
<dbReference type="STRING" id="310780.SAMN05216267_1023130"/>
<name>A0A1H8NVW6_9ACTN</name>
<keyword evidence="3" id="KW-1185">Reference proteome</keyword>
<dbReference type="Pfam" id="PF04149">
    <property type="entry name" value="DUF397"/>
    <property type="match status" value="1"/>
</dbReference>
<evidence type="ECO:0000313" key="3">
    <source>
        <dbReference type="Proteomes" id="UP000181951"/>
    </source>
</evidence>
<dbReference type="InterPro" id="IPR007278">
    <property type="entry name" value="DUF397"/>
</dbReference>
<accession>A0A1H8NVW6</accession>